<dbReference type="EMBL" id="CP033219">
    <property type="protein sequence ID" value="AZV78906.1"/>
    <property type="molecule type" value="Genomic_DNA"/>
</dbReference>
<proteinExistence type="predicted"/>
<dbReference type="PANTHER" id="PTHR47572:SF4">
    <property type="entry name" value="LACTONASE DRP35"/>
    <property type="match status" value="1"/>
</dbReference>
<keyword evidence="1" id="KW-0378">Hydrolase</keyword>
<dbReference type="InterPro" id="IPR011042">
    <property type="entry name" value="6-blade_b-propeller_TolB-like"/>
</dbReference>
<dbReference type="AlphaFoldDB" id="A0A3T0N4E6"/>
<evidence type="ECO:0000313" key="4">
    <source>
        <dbReference type="Proteomes" id="UP000283063"/>
    </source>
</evidence>
<gene>
    <name evidence="3" type="ORF">EBB79_14190</name>
</gene>
<dbReference type="Pfam" id="PF08450">
    <property type="entry name" value="SGL"/>
    <property type="match status" value="1"/>
</dbReference>
<dbReference type="Proteomes" id="UP000283063">
    <property type="component" value="Chromosome"/>
</dbReference>
<dbReference type="Gene3D" id="2.120.10.30">
    <property type="entry name" value="TolB, C-terminal domain"/>
    <property type="match status" value="1"/>
</dbReference>
<evidence type="ECO:0000256" key="1">
    <source>
        <dbReference type="ARBA" id="ARBA00022801"/>
    </source>
</evidence>
<dbReference type="OrthoDB" id="9775406at2"/>
<keyword evidence="4" id="KW-1185">Reference proteome</keyword>
<sequence>MERCRSRHQHGCLPIASRDGSQTDRECGSMIHLDDIAFIGEGLSRPESVLTTRSGDIFVSHKGHGVMRICSDGSQYLLQGPSEFGGMPVVPNGISLRPDGSFLIANIADAGGVLELDGDGIRPHPVSQRGNVLPPVNFVLVDQVGKIWVTVSSKMQPRSRAYRRDVKNGYVGLINPDDTFSVVLKDLHYTNEVRPDYENGWLYIAETFGQKISRVRLDENGVHGEPKIFVQFPPGTFVDGIELDTNGGLYAACIVSSELYHIDAGGSPTLIVGERNASWIDEVEAALTANTMGRQHFDSSPATVLPNISSVAFLGENQDKIVCGNLLGQSLPVLDAPHPGQKPAHWGVNVPKWGERQV</sequence>
<protein>
    <recommendedName>
        <fullName evidence="2">SMP-30/Gluconolactonase/LRE-like region domain-containing protein</fullName>
    </recommendedName>
</protein>
<evidence type="ECO:0000313" key="3">
    <source>
        <dbReference type="EMBL" id="AZV78906.1"/>
    </source>
</evidence>
<dbReference type="InterPro" id="IPR051262">
    <property type="entry name" value="SMP-30/CGR1_Lactonase"/>
</dbReference>
<reference evidence="3 4" key="1">
    <citation type="submission" date="2018-10" db="EMBL/GenBank/DDBJ databases">
        <title>Parasedimentitalea marina sp. nov., a psychrophilic bacterium isolated from deep seawater of the New Britain Trench.</title>
        <authorList>
            <person name="Cao J."/>
        </authorList>
    </citation>
    <scope>NUCLEOTIDE SEQUENCE [LARGE SCALE GENOMIC DNA]</scope>
    <source>
        <strain evidence="3 4">W43</strain>
    </source>
</reference>
<dbReference type="GO" id="GO:0016787">
    <property type="term" value="F:hydrolase activity"/>
    <property type="evidence" value="ECO:0007669"/>
    <property type="project" value="UniProtKB-KW"/>
</dbReference>
<dbReference type="PANTHER" id="PTHR47572">
    <property type="entry name" value="LIPOPROTEIN-RELATED"/>
    <property type="match status" value="1"/>
</dbReference>
<dbReference type="SUPFAM" id="SSF63829">
    <property type="entry name" value="Calcium-dependent phosphotriesterase"/>
    <property type="match status" value="1"/>
</dbReference>
<dbReference type="KEGG" id="sedi:EBB79_14190"/>
<organism evidence="3 4">
    <name type="scientific">Parasedimentitalea marina</name>
    <dbReference type="NCBI Taxonomy" id="2483033"/>
    <lineage>
        <taxon>Bacteria</taxon>
        <taxon>Pseudomonadati</taxon>
        <taxon>Pseudomonadota</taxon>
        <taxon>Alphaproteobacteria</taxon>
        <taxon>Rhodobacterales</taxon>
        <taxon>Paracoccaceae</taxon>
        <taxon>Parasedimentitalea</taxon>
    </lineage>
</organism>
<accession>A0A3T0N4E6</accession>
<feature type="domain" description="SMP-30/Gluconolactonase/LRE-like region" evidence="2">
    <location>
        <begin position="139"/>
        <end position="267"/>
    </location>
</feature>
<evidence type="ECO:0000259" key="2">
    <source>
        <dbReference type="Pfam" id="PF08450"/>
    </source>
</evidence>
<name>A0A3T0N4E6_9RHOB</name>
<dbReference type="InterPro" id="IPR013658">
    <property type="entry name" value="SGL"/>
</dbReference>